<name>A0ABU6V9J7_9FABA</name>
<comment type="caution">
    <text evidence="2">The sequence shown here is derived from an EMBL/GenBank/DDBJ whole genome shotgun (WGS) entry which is preliminary data.</text>
</comment>
<dbReference type="Proteomes" id="UP001341840">
    <property type="component" value="Unassembled WGS sequence"/>
</dbReference>
<feature type="region of interest" description="Disordered" evidence="1">
    <location>
        <begin position="1"/>
        <end position="23"/>
    </location>
</feature>
<evidence type="ECO:0000313" key="3">
    <source>
        <dbReference type="Proteomes" id="UP001341840"/>
    </source>
</evidence>
<organism evidence="2 3">
    <name type="scientific">Stylosanthes scabra</name>
    <dbReference type="NCBI Taxonomy" id="79078"/>
    <lineage>
        <taxon>Eukaryota</taxon>
        <taxon>Viridiplantae</taxon>
        <taxon>Streptophyta</taxon>
        <taxon>Embryophyta</taxon>
        <taxon>Tracheophyta</taxon>
        <taxon>Spermatophyta</taxon>
        <taxon>Magnoliopsida</taxon>
        <taxon>eudicotyledons</taxon>
        <taxon>Gunneridae</taxon>
        <taxon>Pentapetalae</taxon>
        <taxon>rosids</taxon>
        <taxon>fabids</taxon>
        <taxon>Fabales</taxon>
        <taxon>Fabaceae</taxon>
        <taxon>Papilionoideae</taxon>
        <taxon>50 kb inversion clade</taxon>
        <taxon>dalbergioids sensu lato</taxon>
        <taxon>Dalbergieae</taxon>
        <taxon>Pterocarpus clade</taxon>
        <taxon>Stylosanthes</taxon>
    </lineage>
</organism>
<evidence type="ECO:0000313" key="2">
    <source>
        <dbReference type="EMBL" id="MED6170362.1"/>
    </source>
</evidence>
<reference evidence="2 3" key="1">
    <citation type="journal article" date="2023" name="Plants (Basel)">
        <title>Bridging the Gap: Combining Genomics and Transcriptomics Approaches to Understand Stylosanthes scabra, an Orphan Legume from the Brazilian Caatinga.</title>
        <authorList>
            <person name="Ferreira-Neto J.R.C."/>
            <person name="da Silva M.D."/>
            <person name="Binneck E."/>
            <person name="de Melo N.F."/>
            <person name="da Silva R.H."/>
            <person name="de Melo A.L.T.M."/>
            <person name="Pandolfi V."/>
            <person name="Bustamante F.O."/>
            <person name="Brasileiro-Vidal A.C."/>
            <person name="Benko-Iseppon A.M."/>
        </authorList>
    </citation>
    <scope>NUCLEOTIDE SEQUENCE [LARGE SCALE GENOMIC DNA]</scope>
    <source>
        <tissue evidence="2">Leaves</tissue>
    </source>
</reference>
<evidence type="ECO:0000256" key="1">
    <source>
        <dbReference type="SAM" id="MobiDB-lite"/>
    </source>
</evidence>
<proteinExistence type="predicted"/>
<gene>
    <name evidence="2" type="ORF">PIB30_030075</name>
</gene>
<protein>
    <submittedName>
        <fullName evidence="2">Uncharacterized protein</fullName>
    </submittedName>
</protein>
<keyword evidence="3" id="KW-1185">Reference proteome</keyword>
<feature type="compositionally biased region" description="Basic and acidic residues" evidence="1">
    <location>
        <begin position="9"/>
        <end position="23"/>
    </location>
</feature>
<dbReference type="EMBL" id="JASCZI010151159">
    <property type="protein sequence ID" value="MED6170362.1"/>
    <property type="molecule type" value="Genomic_DNA"/>
</dbReference>
<accession>A0ABU6V9J7</accession>
<sequence>MKGSCSTLVRRESGRGWGTRGEREEGHVEDVVETRVEAWHILLIFHLIFVAQSLDFSFRLAQELDVEQ</sequence>